<dbReference type="InterPro" id="IPR017896">
    <property type="entry name" value="4Fe4S_Fe-S-bd"/>
</dbReference>
<dbReference type="Pfam" id="PF02665">
    <property type="entry name" value="Nitrate_red_gam"/>
    <property type="match status" value="1"/>
</dbReference>
<sequence length="749" mass="82852">MTVTESNQAQDADEKVPGPPRLRPNQIAIVIGVAIGLVVALSGVAATVFQFHDESAIQREVFDNIPGPLKLAFYTIIPMMFVYGAVMFSYRVRNWERGGPDKRDITPKNGKARMARLRTGLYMQTLLRDPAAGIMHSMIYFGFLVLLAVTSVLEINHQLPVSMKFLHGSVYEGYAFIGDLAGAVFLGGVIWAILRRYVQRPYRIRIKSKPEHAIILGTLFAIGVTGFLAEMFRIALDGRPNFEKWSFIGYPLSGLVQNMTTLSGWHQAMWILHVFTFIAFLVILPTTMLRHIFTSPLNMYLSVKDRPKGAMKPMPNLMETELETFGASVVEDFTWKQLLDTDACTMCGRCTSVCPAHATGKPLDPREIVLKSGAVMAASGSPVVSPPIGEDPQIVIAANSLFERISAEEVWACTTCKACDENCPVNIEILDKILDMRRYLTLMESDFPTELGNAFRGMENSGNPWGMSQTDRANWTKNLDGITILDGGDPFTAEYLYWVGCAGSFDDKNQKVTQAMAKLLQRAGVSFAILGPSENCTGDPARRSGNEYIFQMLATQNIETLDGMGVRKIITQCPHCFNTLENEYPQLGGNYEVLHHSQFLEDLIDSGQLDMTGAKLEERMVYHDSCYLGRHNDVYMAPRKVLGSLKGIEIVEAERNGTKGMCCGAGGARMWMEESTGKQVNVERSQELIATGATRIATACPFCYIMIDDGVKAQGMEEDQVKVGDLAMHVLEALENSDPLGDRGLQLEA</sequence>
<evidence type="ECO:0000256" key="2">
    <source>
        <dbReference type="ARBA" id="ARBA00022475"/>
    </source>
</evidence>
<keyword evidence="7" id="KW-0560">Oxidoreductase</keyword>
<gene>
    <name evidence="14" type="ORF">UFOPK1358_00317</name>
    <name evidence="15" type="ORF">UFOPK2766_01507</name>
    <name evidence="16" type="ORF">UFOPK3519_01390</name>
</gene>
<dbReference type="PANTHER" id="PTHR43255:SF1">
    <property type="entry name" value="IRON-SULFUR-BINDING OXIDOREDUCTASE FADF-RELATED"/>
    <property type="match status" value="1"/>
</dbReference>
<keyword evidence="4 12" id="KW-0812">Transmembrane</keyword>
<keyword evidence="8" id="KW-0408">Iron</keyword>
<organism evidence="15">
    <name type="scientific">freshwater metagenome</name>
    <dbReference type="NCBI Taxonomy" id="449393"/>
    <lineage>
        <taxon>unclassified sequences</taxon>
        <taxon>metagenomes</taxon>
        <taxon>ecological metagenomes</taxon>
    </lineage>
</organism>
<evidence type="ECO:0000313" key="15">
    <source>
        <dbReference type="EMBL" id="CAB4748544.1"/>
    </source>
</evidence>
<accession>A0A6J6TP27</accession>
<name>A0A6J6TP27_9ZZZZ</name>
<evidence type="ECO:0000256" key="4">
    <source>
        <dbReference type="ARBA" id="ARBA00022692"/>
    </source>
</evidence>
<evidence type="ECO:0000256" key="3">
    <source>
        <dbReference type="ARBA" id="ARBA00022485"/>
    </source>
</evidence>
<evidence type="ECO:0000256" key="11">
    <source>
        <dbReference type="SAM" id="MobiDB-lite"/>
    </source>
</evidence>
<feature type="transmembrane region" description="Helical" evidence="12">
    <location>
        <begin position="71"/>
        <end position="90"/>
    </location>
</feature>
<dbReference type="PROSITE" id="PS51379">
    <property type="entry name" value="4FE4S_FER_2"/>
    <property type="match status" value="2"/>
</dbReference>
<dbReference type="PROSITE" id="PS00198">
    <property type="entry name" value="4FE4S_FER_1"/>
    <property type="match status" value="2"/>
</dbReference>
<evidence type="ECO:0000256" key="6">
    <source>
        <dbReference type="ARBA" id="ARBA00022989"/>
    </source>
</evidence>
<dbReference type="GO" id="GO:0051539">
    <property type="term" value="F:4 iron, 4 sulfur cluster binding"/>
    <property type="evidence" value="ECO:0007669"/>
    <property type="project" value="UniProtKB-KW"/>
</dbReference>
<proteinExistence type="predicted"/>
<keyword evidence="6 12" id="KW-1133">Transmembrane helix</keyword>
<keyword evidence="10 12" id="KW-0472">Membrane</keyword>
<feature type="compositionally biased region" description="Polar residues" evidence="11">
    <location>
        <begin position="1"/>
        <end position="10"/>
    </location>
</feature>
<dbReference type="InterPro" id="IPR051460">
    <property type="entry name" value="HdrC_iron-sulfur_subunit"/>
</dbReference>
<protein>
    <submittedName>
        <fullName evidence="15">Unannotated protein</fullName>
    </submittedName>
</protein>
<feature type="transmembrane region" description="Helical" evidence="12">
    <location>
        <begin position="27"/>
        <end position="51"/>
    </location>
</feature>
<dbReference type="AlphaFoldDB" id="A0A6J6TP27"/>
<dbReference type="InterPro" id="IPR036197">
    <property type="entry name" value="NarG-like_sf"/>
</dbReference>
<feature type="transmembrane region" description="Helical" evidence="12">
    <location>
        <begin position="268"/>
        <end position="289"/>
    </location>
</feature>
<keyword evidence="2" id="KW-1003">Cell membrane</keyword>
<feature type="region of interest" description="Disordered" evidence="11">
    <location>
        <begin position="1"/>
        <end position="20"/>
    </location>
</feature>
<evidence type="ECO:0000313" key="14">
    <source>
        <dbReference type="EMBL" id="CAB4530812.1"/>
    </source>
</evidence>
<feature type="transmembrane region" description="Helical" evidence="12">
    <location>
        <begin position="131"/>
        <end position="153"/>
    </location>
</feature>
<comment type="subcellular location">
    <subcellularLocation>
        <location evidence="1">Cell membrane</location>
        <topology evidence="1">Multi-pass membrane protein</topology>
    </subcellularLocation>
</comment>
<evidence type="ECO:0000256" key="9">
    <source>
        <dbReference type="ARBA" id="ARBA00023014"/>
    </source>
</evidence>
<dbReference type="EMBL" id="CAEZSF010000016">
    <property type="protein sequence ID" value="CAB4530812.1"/>
    <property type="molecule type" value="Genomic_DNA"/>
</dbReference>
<dbReference type="Gene3D" id="1.20.950.20">
    <property type="entry name" value="Transmembrane di-heme cytochromes, Chain C"/>
    <property type="match status" value="1"/>
</dbReference>
<reference evidence="15" key="1">
    <citation type="submission" date="2020-05" db="EMBL/GenBank/DDBJ databases">
        <authorList>
            <person name="Chiriac C."/>
            <person name="Salcher M."/>
            <person name="Ghai R."/>
            <person name="Kavagutti S V."/>
        </authorList>
    </citation>
    <scope>NUCLEOTIDE SEQUENCE</scope>
</reference>
<keyword evidence="3" id="KW-0004">4Fe-4S</keyword>
<keyword evidence="9" id="KW-0411">Iron-sulfur</keyword>
<dbReference type="SUPFAM" id="SSF46548">
    <property type="entry name" value="alpha-helical ferredoxin"/>
    <property type="match status" value="1"/>
</dbReference>
<evidence type="ECO:0000256" key="8">
    <source>
        <dbReference type="ARBA" id="ARBA00023004"/>
    </source>
</evidence>
<dbReference type="InterPro" id="IPR009051">
    <property type="entry name" value="Helical_ferredxn"/>
</dbReference>
<evidence type="ECO:0000256" key="1">
    <source>
        <dbReference type="ARBA" id="ARBA00004651"/>
    </source>
</evidence>
<dbReference type="Pfam" id="PF02754">
    <property type="entry name" value="CCG"/>
    <property type="match status" value="2"/>
</dbReference>
<feature type="domain" description="4Fe-4S ferredoxin-type" evidence="13">
    <location>
        <begin position="403"/>
        <end position="433"/>
    </location>
</feature>
<dbReference type="Gene3D" id="1.10.1060.10">
    <property type="entry name" value="Alpha-helical ferredoxin"/>
    <property type="match status" value="1"/>
</dbReference>
<dbReference type="Pfam" id="PF13187">
    <property type="entry name" value="Fer4_9"/>
    <property type="match status" value="1"/>
</dbReference>
<dbReference type="GO" id="GO:0016491">
    <property type="term" value="F:oxidoreductase activity"/>
    <property type="evidence" value="ECO:0007669"/>
    <property type="project" value="UniProtKB-KW"/>
</dbReference>
<dbReference type="GO" id="GO:0046872">
    <property type="term" value="F:metal ion binding"/>
    <property type="evidence" value="ECO:0007669"/>
    <property type="project" value="UniProtKB-KW"/>
</dbReference>
<evidence type="ECO:0000256" key="7">
    <source>
        <dbReference type="ARBA" id="ARBA00023002"/>
    </source>
</evidence>
<evidence type="ECO:0000256" key="10">
    <source>
        <dbReference type="ARBA" id="ARBA00023136"/>
    </source>
</evidence>
<feature type="transmembrane region" description="Helical" evidence="12">
    <location>
        <begin position="173"/>
        <end position="194"/>
    </location>
</feature>
<feature type="transmembrane region" description="Helical" evidence="12">
    <location>
        <begin position="214"/>
        <end position="236"/>
    </location>
</feature>
<dbReference type="InterPro" id="IPR023234">
    <property type="entry name" value="NarG-like_domain"/>
</dbReference>
<dbReference type="EMBL" id="CAFBMG010000128">
    <property type="protein sequence ID" value="CAB4910627.1"/>
    <property type="molecule type" value="Genomic_DNA"/>
</dbReference>
<dbReference type="GO" id="GO:0005886">
    <property type="term" value="C:plasma membrane"/>
    <property type="evidence" value="ECO:0007669"/>
    <property type="project" value="UniProtKB-SubCell"/>
</dbReference>
<evidence type="ECO:0000259" key="13">
    <source>
        <dbReference type="PROSITE" id="PS51379"/>
    </source>
</evidence>
<dbReference type="InterPro" id="IPR004017">
    <property type="entry name" value="Cys_rich_dom"/>
</dbReference>
<evidence type="ECO:0000256" key="5">
    <source>
        <dbReference type="ARBA" id="ARBA00022723"/>
    </source>
</evidence>
<dbReference type="SUPFAM" id="SSF103501">
    <property type="entry name" value="Respiratory nitrate reductase 1 gamma chain"/>
    <property type="match status" value="1"/>
</dbReference>
<dbReference type="PANTHER" id="PTHR43255">
    <property type="entry name" value="IRON-SULFUR-BINDING OXIDOREDUCTASE FADF-RELATED-RELATED"/>
    <property type="match status" value="1"/>
</dbReference>
<dbReference type="InterPro" id="IPR017900">
    <property type="entry name" value="4Fe4S_Fe_S_CS"/>
</dbReference>
<dbReference type="EMBL" id="CAEZYU010000072">
    <property type="protein sequence ID" value="CAB4748544.1"/>
    <property type="molecule type" value="Genomic_DNA"/>
</dbReference>
<evidence type="ECO:0000256" key="12">
    <source>
        <dbReference type="SAM" id="Phobius"/>
    </source>
</evidence>
<feature type="domain" description="4Fe-4S ferredoxin-type" evidence="13">
    <location>
        <begin position="335"/>
        <end position="364"/>
    </location>
</feature>
<keyword evidence="5" id="KW-0479">Metal-binding</keyword>
<evidence type="ECO:0000313" key="16">
    <source>
        <dbReference type="EMBL" id="CAB4910627.1"/>
    </source>
</evidence>